<keyword evidence="1" id="KW-0472">Membrane</keyword>
<proteinExistence type="predicted"/>
<dbReference type="EMBL" id="JWZT01001996">
    <property type="protein sequence ID" value="KII70678.1"/>
    <property type="molecule type" value="Genomic_DNA"/>
</dbReference>
<keyword evidence="1" id="KW-0812">Transmembrane</keyword>
<dbReference type="InterPro" id="IPR039159">
    <property type="entry name" value="SAYSD1"/>
</dbReference>
<feature type="transmembrane region" description="Helical" evidence="1">
    <location>
        <begin position="68"/>
        <end position="86"/>
    </location>
</feature>
<comment type="caution">
    <text evidence="3">The sequence shown here is derived from an EMBL/GenBank/DDBJ whole genome shotgun (WGS) entry which is preliminary data.</text>
</comment>
<dbReference type="Proteomes" id="UP000031668">
    <property type="component" value="Unassembled WGS sequence"/>
</dbReference>
<dbReference type="PANTHER" id="PTHR13527:SF0">
    <property type="entry name" value="SAYSVFN DOMAIN-CONTAINING PROTEIN 1"/>
    <property type="match status" value="1"/>
</dbReference>
<dbReference type="OrthoDB" id="71310at2759"/>
<reference evidence="3 4" key="1">
    <citation type="journal article" date="2014" name="Genome Biol. Evol.">
        <title>The genome of the myxosporean Thelohanellus kitauei shows adaptations to nutrient acquisition within its fish host.</title>
        <authorList>
            <person name="Yang Y."/>
            <person name="Xiong J."/>
            <person name="Zhou Z."/>
            <person name="Huo F."/>
            <person name="Miao W."/>
            <person name="Ran C."/>
            <person name="Liu Y."/>
            <person name="Zhang J."/>
            <person name="Feng J."/>
            <person name="Wang M."/>
            <person name="Wang M."/>
            <person name="Wang L."/>
            <person name="Yao B."/>
        </authorList>
    </citation>
    <scope>NUCLEOTIDE SEQUENCE [LARGE SCALE GENOMIC DNA]</scope>
    <source>
        <strain evidence="3">Wuqing</strain>
    </source>
</reference>
<organism evidence="3 4">
    <name type="scientific">Thelohanellus kitauei</name>
    <name type="common">Myxosporean</name>
    <dbReference type="NCBI Taxonomy" id="669202"/>
    <lineage>
        <taxon>Eukaryota</taxon>
        <taxon>Metazoa</taxon>
        <taxon>Cnidaria</taxon>
        <taxon>Myxozoa</taxon>
        <taxon>Myxosporea</taxon>
        <taxon>Bivalvulida</taxon>
        <taxon>Platysporina</taxon>
        <taxon>Myxobolidae</taxon>
        <taxon>Thelohanellus</taxon>
    </lineage>
</organism>
<accession>A0A0C2JMU3</accession>
<dbReference type="PANTHER" id="PTHR13527">
    <property type="entry name" value="SAYSVFN DOMAIN-CONTAINING PROTEIN 1"/>
    <property type="match status" value="1"/>
</dbReference>
<evidence type="ECO:0000256" key="1">
    <source>
        <dbReference type="SAM" id="Phobius"/>
    </source>
</evidence>
<gene>
    <name evidence="3" type="ORF">RF11_10609</name>
</gene>
<evidence type="ECO:0000313" key="4">
    <source>
        <dbReference type="Proteomes" id="UP000031668"/>
    </source>
</evidence>
<evidence type="ECO:0000259" key="2">
    <source>
        <dbReference type="Pfam" id="PF10260"/>
    </source>
</evidence>
<sequence length="124" mass="14222">MSERKNIDLEKFEELKRIAALGPQHEHTDQPKVPDSPVPSGNGKYLKCLILIAITVMGYFSIRYGFVPPFLLFMAMIFLFWSLKYGSRNKKKASAYSVFNPGFKKLHGTFSGQHVDRMVRHKLS</sequence>
<dbReference type="InterPro" id="IPR019387">
    <property type="entry name" value="SAYSvFN_dom"/>
</dbReference>
<evidence type="ECO:0000313" key="3">
    <source>
        <dbReference type="EMBL" id="KII70678.1"/>
    </source>
</evidence>
<feature type="transmembrane region" description="Helical" evidence="1">
    <location>
        <begin position="45"/>
        <end position="62"/>
    </location>
</feature>
<name>A0A0C2JMU3_THEKT</name>
<feature type="domain" description="SAYSvFN" evidence="2">
    <location>
        <begin position="55"/>
        <end position="118"/>
    </location>
</feature>
<dbReference type="AlphaFoldDB" id="A0A0C2JMU3"/>
<keyword evidence="4" id="KW-1185">Reference proteome</keyword>
<dbReference type="Pfam" id="PF10260">
    <property type="entry name" value="SAYSvFN"/>
    <property type="match status" value="1"/>
</dbReference>
<protein>
    <recommendedName>
        <fullName evidence="2">SAYSvFN domain-containing protein</fullName>
    </recommendedName>
</protein>
<keyword evidence="1" id="KW-1133">Transmembrane helix</keyword>